<evidence type="ECO:0000313" key="3">
    <source>
        <dbReference type="Proteomes" id="UP000295626"/>
    </source>
</evidence>
<comment type="caution">
    <text evidence="2">The sequence shown here is derived from an EMBL/GenBank/DDBJ whole genome shotgun (WGS) entry which is preliminary data.</text>
</comment>
<dbReference type="CDD" id="cd00719">
    <property type="entry name" value="GIY-YIG_SF"/>
    <property type="match status" value="1"/>
</dbReference>
<protein>
    <submittedName>
        <fullName evidence="2">GIY-YIG nuclease family protein</fullName>
    </submittedName>
</protein>
<dbReference type="Proteomes" id="UP000295626">
    <property type="component" value="Unassembled WGS sequence"/>
</dbReference>
<proteinExistence type="predicted"/>
<dbReference type="InterPro" id="IPR035901">
    <property type="entry name" value="GIY-YIG_endonuc_sf"/>
</dbReference>
<dbReference type="EMBL" id="SMKE01000008">
    <property type="protein sequence ID" value="TDC02426.1"/>
    <property type="molecule type" value="Genomic_DNA"/>
</dbReference>
<name>A0ABY2DMI8_9ACTN</name>
<evidence type="ECO:0000313" key="2">
    <source>
        <dbReference type="EMBL" id="TDC02426.1"/>
    </source>
</evidence>
<reference evidence="2 3" key="1">
    <citation type="submission" date="2019-02" db="EMBL/GenBank/DDBJ databases">
        <title>Draft genome sequences of novel Actinobacteria.</title>
        <authorList>
            <person name="Sahin N."/>
            <person name="Ay H."/>
            <person name="Saygin H."/>
        </authorList>
    </citation>
    <scope>NUCLEOTIDE SEQUENCE [LARGE SCALE GENOMIC DNA]</scope>
    <source>
        <strain evidence="2 3">JCM 30529</strain>
    </source>
</reference>
<gene>
    <name evidence="2" type="ORF">E1091_00815</name>
</gene>
<dbReference type="SUPFAM" id="SSF82771">
    <property type="entry name" value="GIY-YIG endonuclease"/>
    <property type="match status" value="1"/>
</dbReference>
<dbReference type="InterPro" id="IPR000305">
    <property type="entry name" value="GIY-YIG_endonuc"/>
</dbReference>
<evidence type="ECO:0000259" key="1">
    <source>
        <dbReference type="PROSITE" id="PS50164"/>
    </source>
</evidence>
<dbReference type="Gene3D" id="3.40.1440.10">
    <property type="entry name" value="GIY-YIG endonuclease"/>
    <property type="match status" value="1"/>
</dbReference>
<dbReference type="PROSITE" id="PS50164">
    <property type="entry name" value="GIY_YIG"/>
    <property type="match status" value="1"/>
</dbReference>
<dbReference type="Pfam" id="PF01541">
    <property type="entry name" value="GIY-YIG"/>
    <property type="match status" value="1"/>
</dbReference>
<feature type="domain" description="GIY-YIG" evidence="1">
    <location>
        <begin position="29"/>
        <end position="122"/>
    </location>
</feature>
<organism evidence="2 3">
    <name type="scientific">Micromonospora fluostatini</name>
    <dbReference type="NCBI Taxonomy" id="1629071"/>
    <lineage>
        <taxon>Bacteria</taxon>
        <taxon>Bacillati</taxon>
        <taxon>Actinomycetota</taxon>
        <taxon>Actinomycetes</taxon>
        <taxon>Micromonosporales</taxon>
        <taxon>Micromonosporaceae</taxon>
        <taxon>Micromonospora</taxon>
    </lineage>
</organism>
<sequence length="128" mass="14263">MPDATDDDLLADFTPARPYTMEAAAGAPEAPGVHVVIDGGTVVYVGYTENLRNRLRQHLTGNRGSSVLHDQVGQELDRPDHEAPAAEITTRLGRYDVRWQEIDNPKSTKDVLVLAFRPKHNRQIPKPR</sequence>
<accession>A0ABY2DMI8</accession>
<keyword evidence="3" id="KW-1185">Reference proteome</keyword>